<organism evidence="1 2">
    <name type="scientific">Candidatus Woesebacteria bacterium RIFCSPLOWO2_01_FULL_37_19</name>
    <dbReference type="NCBI Taxonomy" id="1802514"/>
    <lineage>
        <taxon>Bacteria</taxon>
        <taxon>Candidatus Woeseibacteriota</taxon>
    </lineage>
</organism>
<dbReference type="Proteomes" id="UP000177501">
    <property type="component" value="Unassembled WGS sequence"/>
</dbReference>
<reference evidence="1 2" key="1">
    <citation type="journal article" date="2016" name="Nat. Commun.">
        <title>Thousands of microbial genomes shed light on interconnected biogeochemical processes in an aquifer system.</title>
        <authorList>
            <person name="Anantharaman K."/>
            <person name="Brown C.T."/>
            <person name="Hug L.A."/>
            <person name="Sharon I."/>
            <person name="Castelle C.J."/>
            <person name="Probst A.J."/>
            <person name="Thomas B.C."/>
            <person name="Singh A."/>
            <person name="Wilkins M.J."/>
            <person name="Karaoz U."/>
            <person name="Brodie E.L."/>
            <person name="Williams K.H."/>
            <person name="Hubbard S.S."/>
            <person name="Banfield J.F."/>
        </authorList>
    </citation>
    <scope>NUCLEOTIDE SEQUENCE [LARGE SCALE GENOMIC DNA]</scope>
</reference>
<gene>
    <name evidence="1" type="ORF">A2955_02545</name>
</gene>
<evidence type="ECO:0000313" key="2">
    <source>
        <dbReference type="Proteomes" id="UP000177501"/>
    </source>
</evidence>
<dbReference type="EMBL" id="MGHA01000074">
    <property type="protein sequence ID" value="OGM56786.1"/>
    <property type="molecule type" value="Genomic_DNA"/>
</dbReference>
<accession>A0A1F8AYH8</accession>
<sequence>MKNMSDGEGGEGQSINPADIIRVAPARWEIGKKPDFEGHRFIGRDKDSERMDEILREIKEKPTTRSEYLDKLPKLIFDGSTLSDEKKLVYREVLEKATIGALQLEFKDNEKLMGLVDEINETKADNPNESLFLLIQTRLLDLADRPEDVKLNDQNLTDEEVIKAIGGLKFARDEVLVQAAKKAGIFRHKDPMSGEERGINIQISDVQEKYDYLEAMQVIDGLKSNPSELRAVETRRLNRSSPDFAGMSTAYISGALDQMELGLADAENQYFKVKTQAAESVGNTQEAIVFEQKAEEAKLNAEEIRKRIDLVGWGKARPHLKQDALDQLRGRKRKGQEVAVGSIELGSDAVLEQLKKMADFTEGQYRMALEQNRALLTGYEAVVHAIKQRAYMNPEQFDTSNPYWFRFEQEGISSEERERYQGVIRLFENFGALTYIKELTGAKTAQNWMEAQGARINREYFKMAWDYMPGFRMAALTMSTDLFENSDFFEGKLNFKDGKRADEDKEFNFQQFVLTEKGYKLLLDKKNIEAYRQKLTEAMTNRLMNAQQWKGEVAETRAKIDDSVLTRDQLTDEQKEHFDSYEEYEKAEKWARDHRLIDEREVAEIYKLLQTGRLSTEDAEQKINDLRQKGIRDLIQTSVYAADEMFFSTGAYDSADVYRQTIEATKEEDDPARKDYAVKLQESHTISDGVREFFSPGLKLKERLSARKRYENKLAKIQKIREDLAAGRITPNKLEDIEREVAELERTLNAERGYGGPLGEWVRENYSARERKTKKGTTFRDEFDKRERDYIPDRVFYSMLEMIDTGGQEYDDPQTGERKSLSSTSVADILIDNRFQKSSLNTTQKVKIRVEDEDLEFDIKLFDLTNNGRGNSDRVFSAIRAGEWWGYYWDLGSAVYSLEEHQTGGDPRKSRLSREAFLDKWIKVRGDAKLAPIYTDRAYLLGATALIMSPEKGFVAGQPETLLDIPESAYNAVVTSTLSDNRFFISPARRKDLYEAYRAKNVTETWNILYDIYIEGTLFAPRERTKRGISKRIAEEIIRFEEEQKALDVERKKRQQAPVTQTP</sequence>
<proteinExistence type="predicted"/>
<protein>
    <submittedName>
        <fullName evidence="1">Uncharacterized protein</fullName>
    </submittedName>
</protein>
<evidence type="ECO:0000313" key="1">
    <source>
        <dbReference type="EMBL" id="OGM56786.1"/>
    </source>
</evidence>
<name>A0A1F8AYH8_9BACT</name>
<comment type="caution">
    <text evidence="1">The sequence shown here is derived from an EMBL/GenBank/DDBJ whole genome shotgun (WGS) entry which is preliminary data.</text>
</comment>
<dbReference type="AlphaFoldDB" id="A0A1F8AYH8"/>